<reference evidence="2 3" key="1">
    <citation type="submission" date="2019-03" db="EMBL/GenBank/DDBJ databases">
        <title>Paraburkholderia sp. 7MH5, isolated from subtropical forest soil.</title>
        <authorList>
            <person name="Gao Z.-H."/>
            <person name="Qiu L.-H."/>
        </authorList>
    </citation>
    <scope>NUCLEOTIDE SEQUENCE [LARGE SCALE GENOMIC DNA]</scope>
    <source>
        <strain evidence="2 3">7MH5</strain>
    </source>
</reference>
<organism evidence="2 3">
    <name type="scientific">Paraburkholderia pallida</name>
    <dbReference type="NCBI Taxonomy" id="2547399"/>
    <lineage>
        <taxon>Bacteria</taxon>
        <taxon>Pseudomonadati</taxon>
        <taxon>Pseudomonadota</taxon>
        <taxon>Betaproteobacteria</taxon>
        <taxon>Burkholderiales</taxon>
        <taxon>Burkholderiaceae</taxon>
        <taxon>Paraburkholderia</taxon>
    </lineage>
</organism>
<dbReference type="InterPro" id="IPR046909">
    <property type="entry name" value="cREC_REC"/>
</dbReference>
<name>A0A4P7CX89_9BURK</name>
<accession>A0A4P7CX89</accession>
<dbReference type="KEGG" id="ppai:E1956_23425"/>
<evidence type="ECO:0000313" key="3">
    <source>
        <dbReference type="Proteomes" id="UP000295727"/>
    </source>
</evidence>
<evidence type="ECO:0000259" key="1">
    <source>
        <dbReference type="Pfam" id="PF20274"/>
    </source>
</evidence>
<dbReference type="Pfam" id="PF20274">
    <property type="entry name" value="cREC_REC"/>
    <property type="match status" value="1"/>
</dbReference>
<protein>
    <recommendedName>
        <fullName evidence="1">Cyclic-phosphate processing Receiver domain-containing protein</fullName>
    </recommendedName>
</protein>
<dbReference type="EMBL" id="CP038149">
    <property type="protein sequence ID" value="QBR00048.1"/>
    <property type="molecule type" value="Genomic_DNA"/>
</dbReference>
<evidence type="ECO:0000313" key="2">
    <source>
        <dbReference type="EMBL" id="QBR00048.1"/>
    </source>
</evidence>
<gene>
    <name evidence="2" type="ORF">E1956_23425</name>
</gene>
<dbReference type="AlphaFoldDB" id="A0A4P7CX89"/>
<feature type="domain" description="Cyclic-phosphate processing Receiver" evidence="1">
    <location>
        <begin position="7"/>
        <end position="89"/>
    </location>
</feature>
<dbReference type="OrthoDB" id="5124760at2"/>
<dbReference type="RefSeq" id="WP_134753345.1">
    <property type="nucleotide sequence ID" value="NZ_CP038149.1"/>
</dbReference>
<proteinExistence type="predicted"/>
<keyword evidence="3" id="KW-1185">Reference proteome</keyword>
<dbReference type="Proteomes" id="UP000295727">
    <property type="component" value="Chromosome 2"/>
</dbReference>
<sequence length="89" mass="10093">MTHSRYRLFIDDLRDPVSSTWVVTRTSSEAVSLPESHGRPYEFSFDHDLGGDDTAMVVVKKLIEMDLDSEGRFIPDDFKFFVHSANPAG</sequence>